<dbReference type="Proteomes" id="UP000216961">
    <property type="component" value="Unassembled WGS sequence"/>
</dbReference>
<gene>
    <name evidence="1" type="ORF">CHH57_01590</name>
</gene>
<name>A0AA91TVH6_NIACI</name>
<protein>
    <submittedName>
        <fullName evidence="1">Uncharacterized protein</fullName>
    </submittedName>
</protein>
<dbReference type="AlphaFoldDB" id="A0AA91TVH6"/>
<dbReference type="RefSeq" id="WP_095328572.1">
    <property type="nucleotide sequence ID" value="NZ_NPBQ01000013.1"/>
</dbReference>
<reference evidence="1 2" key="1">
    <citation type="submission" date="2017-07" db="EMBL/GenBank/DDBJ databases">
        <title>Isolation and whole genome analysis of endospore-forming bacteria from heroin.</title>
        <authorList>
            <person name="Kalinowski J."/>
            <person name="Ahrens B."/>
            <person name="Al-Dilaimi A."/>
            <person name="Winkler A."/>
            <person name="Wibberg D."/>
            <person name="Schleenbecker U."/>
            <person name="Ruckert C."/>
            <person name="Wolfel R."/>
            <person name="Grass G."/>
        </authorList>
    </citation>
    <scope>NUCLEOTIDE SEQUENCE [LARGE SCALE GENOMIC DNA]</scope>
    <source>
        <strain evidence="1 2">7521-2</strain>
    </source>
</reference>
<accession>A0AA91TVH6</accession>
<evidence type="ECO:0000313" key="1">
    <source>
        <dbReference type="EMBL" id="PAD85030.1"/>
    </source>
</evidence>
<sequence>MSNLKVKIVKNDGTIEIESLYAYCSRISKRNNSILYKLENYLGKRLLDEPDLVELRDIILTVSADVSKISQLVICGDEDEGL</sequence>
<organism evidence="1 2">
    <name type="scientific">Niallia circulans</name>
    <name type="common">Bacillus circulans</name>
    <dbReference type="NCBI Taxonomy" id="1397"/>
    <lineage>
        <taxon>Bacteria</taxon>
        <taxon>Bacillati</taxon>
        <taxon>Bacillota</taxon>
        <taxon>Bacilli</taxon>
        <taxon>Bacillales</taxon>
        <taxon>Bacillaceae</taxon>
        <taxon>Niallia</taxon>
    </lineage>
</organism>
<evidence type="ECO:0000313" key="2">
    <source>
        <dbReference type="Proteomes" id="UP000216961"/>
    </source>
</evidence>
<proteinExistence type="predicted"/>
<comment type="caution">
    <text evidence="1">The sequence shown here is derived from an EMBL/GenBank/DDBJ whole genome shotgun (WGS) entry which is preliminary data.</text>
</comment>
<dbReference type="EMBL" id="NPBQ01000013">
    <property type="protein sequence ID" value="PAD85030.1"/>
    <property type="molecule type" value="Genomic_DNA"/>
</dbReference>